<dbReference type="EMBL" id="MU826219">
    <property type="protein sequence ID" value="KAJ7381580.1"/>
    <property type="molecule type" value="Genomic_DNA"/>
</dbReference>
<keyword evidence="1" id="KW-0812">Transmembrane</keyword>
<feature type="non-terminal residue" evidence="2">
    <location>
        <position position="1"/>
    </location>
</feature>
<dbReference type="OrthoDB" id="5968325at2759"/>
<gene>
    <name evidence="2" type="ORF">OS493_040340</name>
</gene>
<evidence type="ECO:0000256" key="1">
    <source>
        <dbReference type="SAM" id="Phobius"/>
    </source>
</evidence>
<keyword evidence="1" id="KW-1133">Transmembrane helix</keyword>
<protein>
    <submittedName>
        <fullName evidence="2">Uncharacterized protein</fullName>
    </submittedName>
</protein>
<feature type="transmembrane region" description="Helical" evidence="1">
    <location>
        <begin position="6"/>
        <end position="31"/>
    </location>
</feature>
<evidence type="ECO:0000313" key="2">
    <source>
        <dbReference type="EMBL" id="KAJ7381580.1"/>
    </source>
</evidence>
<proteinExistence type="predicted"/>
<feature type="non-terminal residue" evidence="2">
    <location>
        <position position="58"/>
    </location>
</feature>
<comment type="caution">
    <text evidence="2">The sequence shown here is derived from an EMBL/GenBank/DDBJ whole genome shotgun (WGS) entry which is preliminary data.</text>
</comment>
<reference evidence="2" key="1">
    <citation type="submission" date="2023-01" db="EMBL/GenBank/DDBJ databases">
        <title>Genome assembly of the deep-sea coral Lophelia pertusa.</title>
        <authorList>
            <person name="Herrera S."/>
            <person name="Cordes E."/>
        </authorList>
    </citation>
    <scope>NUCLEOTIDE SEQUENCE</scope>
    <source>
        <strain evidence="2">USNM1676648</strain>
        <tissue evidence="2">Polyp</tissue>
    </source>
</reference>
<keyword evidence="1" id="KW-0472">Membrane</keyword>
<dbReference type="Proteomes" id="UP001163046">
    <property type="component" value="Unassembled WGS sequence"/>
</dbReference>
<evidence type="ECO:0000313" key="3">
    <source>
        <dbReference type="Proteomes" id="UP001163046"/>
    </source>
</evidence>
<sequence>KTTPNWPLIGGLAGAGVFVVVVIIIVIISVCRKRRESRESEKQQFDLAAKEEGFEIGF</sequence>
<name>A0A9W9ZHR6_9CNID</name>
<organism evidence="2 3">
    <name type="scientific">Desmophyllum pertusum</name>
    <dbReference type="NCBI Taxonomy" id="174260"/>
    <lineage>
        <taxon>Eukaryota</taxon>
        <taxon>Metazoa</taxon>
        <taxon>Cnidaria</taxon>
        <taxon>Anthozoa</taxon>
        <taxon>Hexacorallia</taxon>
        <taxon>Scleractinia</taxon>
        <taxon>Caryophylliina</taxon>
        <taxon>Caryophylliidae</taxon>
        <taxon>Desmophyllum</taxon>
    </lineage>
</organism>
<keyword evidence="3" id="KW-1185">Reference proteome</keyword>
<dbReference type="AlphaFoldDB" id="A0A9W9ZHR6"/>
<accession>A0A9W9ZHR6</accession>